<dbReference type="Proteomes" id="UP001589755">
    <property type="component" value="Unassembled WGS sequence"/>
</dbReference>
<dbReference type="Pfam" id="PF13202">
    <property type="entry name" value="EF-hand_5"/>
    <property type="match status" value="3"/>
</dbReference>
<dbReference type="PROSITE" id="PS50222">
    <property type="entry name" value="EF_HAND_2"/>
    <property type="match status" value="2"/>
</dbReference>
<dbReference type="PANTHER" id="PTHR10827">
    <property type="entry name" value="RETICULOCALBIN"/>
    <property type="match status" value="1"/>
</dbReference>
<keyword evidence="6" id="KW-1185">Reference proteome</keyword>
<dbReference type="Gene3D" id="1.10.238.10">
    <property type="entry name" value="EF-hand"/>
    <property type="match status" value="2"/>
</dbReference>
<dbReference type="PANTHER" id="PTHR10827:SF98">
    <property type="entry name" value="45 KDA CALCIUM-BINDING PROTEIN"/>
    <property type="match status" value="1"/>
</dbReference>
<feature type="domain" description="EF-hand" evidence="4">
    <location>
        <begin position="29"/>
        <end position="64"/>
    </location>
</feature>
<name>A0ABV6D3T9_9HYPH</name>
<dbReference type="RefSeq" id="WP_261518560.1">
    <property type="nucleotide sequence ID" value="NZ_JAODNW010000001.1"/>
</dbReference>
<keyword evidence="2" id="KW-0677">Repeat</keyword>
<dbReference type="SMART" id="SM00054">
    <property type="entry name" value="EFh"/>
    <property type="match status" value="4"/>
</dbReference>
<keyword evidence="1" id="KW-0479">Metal-binding</keyword>
<evidence type="ECO:0000259" key="4">
    <source>
        <dbReference type="PROSITE" id="PS50222"/>
    </source>
</evidence>
<dbReference type="CDD" id="cd00051">
    <property type="entry name" value="EFh"/>
    <property type="match status" value="1"/>
</dbReference>
<accession>A0ABV6D3T9</accession>
<dbReference type="EMBL" id="JBHLXD010000003">
    <property type="protein sequence ID" value="MFC0207304.1"/>
    <property type="molecule type" value="Genomic_DNA"/>
</dbReference>
<dbReference type="SUPFAM" id="SSF47473">
    <property type="entry name" value="EF-hand"/>
    <property type="match status" value="1"/>
</dbReference>
<proteinExistence type="predicted"/>
<sequence>MFYRIFVSTVVVSLTTVTAVLAQDAEDAPERRGPSAMFDRLDADGDGTISVEEFGGVRLGMLREADADGDGALTRDELQTYVMNRAFMRRAEAAARLLDIDGDGTVTLVEIEDHRGKRFALLDGNNDGTLSRDELQRGAMMLMRGRGGDGPRFAMRGEEHGPRHKLMRRMHGMERDMPAMPMEESPGEE</sequence>
<evidence type="ECO:0000313" key="5">
    <source>
        <dbReference type="EMBL" id="MFC0207304.1"/>
    </source>
</evidence>
<gene>
    <name evidence="5" type="ORF">ACFFJ2_02705</name>
</gene>
<dbReference type="InterPro" id="IPR002048">
    <property type="entry name" value="EF_hand_dom"/>
</dbReference>
<dbReference type="PROSITE" id="PS00018">
    <property type="entry name" value="EF_HAND_1"/>
    <property type="match status" value="3"/>
</dbReference>
<evidence type="ECO:0000256" key="1">
    <source>
        <dbReference type="ARBA" id="ARBA00022723"/>
    </source>
</evidence>
<feature type="domain" description="EF-hand" evidence="4">
    <location>
        <begin position="110"/>
        <end position="145"/>
    </location>
</feature>
<feature type="chain" id="PRO_5046437339" evidence="3">
    <location>
        <begin position="23"/>
        <end position="189"/>
    </location>
</feature>
<dbReference type="InterPro" id="IPR011992">
    <property type="entry name" value="EF-hand-dom_pair"/>
</dbReference>
<keyword evidence="3" id="KW-0732">Signal</keyword>
<protein>
    <submittedName>
        <fullName evidence="5">EF-hand domain-containing protein</fullName>
    </submittedName>
</protein>
<evidence type="ECO:0000256" key="3">
    <source>
        <dbReference type="SAM" id="SignalP"/>
    </source>
</evidence>
<evidence type="ECO:0000256" key="2">
    <source>
        <dbReference type="ARBA" id="ARBA00022737"/>
    </source>
</evidence>
<organism evidence="5 6">
    <name type="scientific">Chelativorans intermedius</name>
    <dbReference type="NCBI Taxonomy" id="515947"/>
    <lineage>
        <taxon>Bacteria</taxon>
        <taxon>Pseudomonadati</taxon>
        <taxon>Pseudomonadota</taxon>
        <taxon>Alphaproteobacteria</taxon>
        <taxon>Hyphomicrobiales</taxon>
        <taxon>Phyllobacteriaceae</taxon>
        <taxon>Chelativorans</taxon>
    </lineage>
</organism>
<feature type="signal peptide" evidence="3">
    <location>
        <begin position="1"/>
        <end position="22"/>
    </location>
</feature>
<evidence type="ECO:0000313" key="6">
    <source>
        <dbReference type="Proteomes" id="UP001589755"/>
    </source>
</evidence>
<reference evidence="5 6" key="1">
    <citation type="submission" date="2024-09" db="EMBL/GenBank/DDBJ databases">
        <authorList>
            <person name="Sun Q."/>
            <person name="Mori K."/>
        </authorList>
    </citation>
    <scope>NUCLEOTIDE SEQUENCE [LARGE SCALE GENOMIC DNA]</scope>
    <source>
        <strain evidence="5 6">CCM 8543</strain>
    </source>
</reference>
<dbReference type="InterPro" id="IPR018247">
    <property type="entry name" value="EF_Hand_1_Ca_BS"/>
</dbReference>
<comment type="caution">
    <text evidence="5">The sequence shown here is derived from an EMBL/GenBank/DDBJ whole genome shotgun (WGS) entry which is preliminary data.</text>
</comment>